<dbReference type="GO" id="GO:0042907">
    <property type="term" value="F:xanthine transmembrane transporter activity"/>
    <property type="evidence" value="ECO:0007669"/>
    <property type="project" value="TreeGrafter"/>
</dbReference>
<feature type="transmembrane region" description="Helical" evidence="8">
    <location>
        <begin position="145"/>
        <end position="167"/>
    </location>
</feature>
<feature type="transmembrane region" description="Helical" evidence="8">
    <location>
        <begin position="248"/>
        <end position="268"/>
    </location>
</feature>
<dbReference type="EMBL" id="JACHXP010000005">
    <property type="protein sequence ID" value="MBB3190168.1"/>
    <property type="molecule type" value="Genomic_DNA"/>
</dbReference>
<dbReference type="GO" id="GO:0005886">
    <property type="term" value="C:plasma membrane"/>
    <property type="evidence" value="ECO:0007669"/>
    <property type="project" value="UniProtKB-SubCell"/>
</dbReference>
<accession>A0A839V7Z5</accession>
<dbReference type="PANTHER" id="PTHR42810:SF4">
    <property type="entry name" value="URIC ACID TRANSPORTER UACT"/>
    <property type="match status" value="1"/>
</dbReference>
<evidence type="ECO:0000256" key="5">
    <source>
        <dbReference type="ARBA" id="ARBA00022692"/>
    </source>
</evidence>
<evidence type="ECO:0000256" key="4">
    <source>
        <dbReference type="ARBA" id="ARBA00022475"/>
    </source>
</evidence>
<feature type="transmembrane region" description="Helical" evidence="8">
    <location>
        <begin position="210"/>
        <end position="236"/>
    </location>
</feature>
<evidence type="ECO:0000313" key="10">
    <source>
        <dbReference type="Proteomes" id="UP000547614"/>
    </source>
</evidence>
<feature type="transmembrane region" description="Helical" evidence="8">
    <location>
        <begin position="34"/>
        <end position="56"/>
    </location>
</feature>
<evidence type="ECO:0000256" key="6">
    <source>
        <dbReference type="ARBA" id="ARBA00022989"/>
    </source>
</evidence>
<keyword evidence="3" id="KW-0813">Transport</keyword>
<dbReference type="NCBIfam" id="TIGR03173">
    <property type="entry name" value="pbuX"/>
    <property type="match status" value="1"/>
</dbReference>
<dbReference type="NCBIfam" id="NF037981">
    <property type="entry name" value="NCS2_1"/>
    <property type="match status" value="1"/>
</dbReference>
<dbReference type="InterPro" id="IPR006043">
    <property type="entry name" value="NCS2"/>
</dbReference>
<sequence>MSTTDTATEPTSPKVRSTHDVNAMPPLGRAIPLGLQHVLAMFVGNVTVPIIIAGAADLPADQTAFMIQAAMFVAGVATLVQSLGLGPIGARLPIVMGTSFGFVPVLIPIAVGMGLPAALGAALCGGIAMALVGLFLPWFRFLFPPVVTGTFVIMLGTLLMPVGFAYAGGGFGAEDFGATHNLVLAGLVLLVTLGLHQYGRGIWSETAPLVGLIVGYGSAVAFGLVSFGEIAAADWVSLPMPLTIGLEFHLAAILPVVLLAVVTCAESIGDIVGTTAGGLDREPTHKELSGGVMADGLASVFAAIFNAFPQISFSQNVGMVALTGVVSRFVVAIGGVFLLLAGLLPKLGALISSIPNAVLGGAVLIMFGMIASAGIKMLSHIDFNKRNMVIIGVSLSAAIGLPAQEGLYAGLAENVQAIIESGLIPGALCAILLNLVLPKQDRPFRDDV</sequence>
<evidence type="ECO:0000256" key="1">
    <source>
        <dbReference type="ARBA" id="ARBA00004651"/>
    </source>
</evidence>
<evidence type="ECO:0000256" key="2">
    <source>
        <dbReference type="ARBA" id="ARBA00008821"/>
    </source>
</evidence>
<evidence type="ECO:0000256" key="7">
    <source>
        <dbReference type="ARBA" id="ARBA00023136"/>
    </source>
</evidence>
<dbReference type="Pfam" id="PF00860">
    <property type="entry name" value="Xan_ur_permease"/>
    <property type="match status" value="1"/>
</dbReference>
<dbReference type="InterPro" id="IPR017588">
    <property type="entry name" value="UacT-like"/>
</dbReference>
<name>A0A839V7Z5_9GAMM</name>
<organism evidence="9 10">
    <name type="scientific">Halomonas cerina</name>
    <dbReference type="NCBI Taxonomy" id="447424"/>
    <lineage>
        <taxon>Bacteria</taxon>
        <taxon>Pseudomonadati</taxon>
        <taxon>Pseudomonadota</taxon>
        <taxon>Gammaproteobacteria</taxon>
        <taxon>Oceanospirillales</taxon>
        <taxon>Halomonadaceae</taxon>
        <taxon>Halomonas</taxon>
    </lineage>
</organism>
<keyword evidence="10" id="KW-1185">Reference proteome</keyword>
<dbReference type="PANTHER" id="PTHR42810">
    <property type="entry name" value="PURINE PERMEASE C1399.01C-RELATED"/>
    <property type="match status" value="1"/>
</dbReference>
<dbReference type="AlphaFoldDB" id="A0A839V7Z5"/>
<protein>
    <submittedName>
        <fullName evidence="9">NCS2 family nucleobase:cation symporter-2</fullName>
    </submittedName>
</protein>
<evidence type="ECO:0000256" key="3">
    <source>
        <dbReference type="ARBA" id="ARBA00022448"/>
    </source>
</evidence>
<reference evidence="9 10" key="1">
    <citation type="submission" date="2020-08" db="EMBL/GenBank/DDBJ databases">
        <title>Genomic Encyclopedia of Type Strains, Phase III (KMG-III): the genomes of soil and plant-associated and newly described type strains.</title>
        <authorList>
            <person name="Whitman W."/>
        </authorList>
    </citation>
    <scope>NUCLEOTIDE SEQUENCE [LARGE SCALE GENOMIC DNA]</scope>
    <source>
        <strain evidence="9 10">CECT 7282</strain>
    </source>
</reference>
<keyword evidence="5 8" id="KW-0812">Transmembrane</keyword>
<proteinExistence type="inferred from homology"/>
<evidence type="ECO:0000256" key="8">
    <source>
        <dbReference type="SAM" id="Phobius"/>
    </source>
</evidence>
<feature type="transmembrane region" description="Helical" evidence="8">
    <location>
        <begin position="90"/>
        <end position="111"/>
    </location>
</feature>
<feature type="transmembrane region" description="Helical" evidence="8">
    <location>
        <begin position="179"/>
        <end position="198"/>
    </location>
</feature>
<dbReference type="Proteomes" id="UP000547614">
    <property type="component" value="Unassembled WGS sequence"/>
</dbReference>
<feature type="transmembrane region" description="Helical" evidence="8">
    <location>
        <begin position="118"/>
        <end position="139"/>
    </location>
</feature>
<keyword evidence="4" id="KW-1003">Cell membrane</keyword>
<dbReference type="RefSeq" id="WP_183324904.1">
    <property type="nucleotide sequence ID" value="NZ_JACHXP010000005.1"/>
</dbReference>
<keyword evidence="7 8" id="KW-0472">Membrane</keyword>
<comment type="subcellular location">
    <subcellularLocation>
        <location evidence="1">Cell membrane</location>
        <topology evidence="1">Multi-pass membrane protein</topology>
    </subcellularLocation>
</comment>
<feature type="transmembrane region" description="Helical" evidence="8">
    <location>
        <begin position="63"/>
        <end position="84"/>
    </location>
</feature>
<dbReference type="NCBIfam" id="TIGR00801">
    <property type="entry name" value="ncs2"/>
    <property type="match status" value="1"/>
</dbReference>
<keyword evidence="6 8" id="KW-1133">Transmembrane helix</keyword>
<evidence type="ECO:0000313" key="9">
    <source>
        <dbReference type="EMBL" id="MBB3190168.1"/>
    </source>
</evidence>
<dbReference type="PROSITE" id="PS01116">
    <property type="entry name" value="XANTH_URACIL_PERMASE"/>
    <property type="match status" value="1"/>
</dbReference>
<comment type="similarity">
    <text evidence="2">Belongs to the nucleobase:cation symporter-2 (NCS2) (TC 2.A.40) family.</text>
</comment>
<feature type="transmembrane region" description="Helical" evidence="8">
    <location>
        <begin position="387"/>
        <end position="403"/>
    </location>
</feature>
<feature type="transmembrane region" description="Helical" evidence="8">
    <location>
        <begin position="356"/>
        <end position="375"/>
    </location>
</feature>
<gene>
    <name evidence="9" type="ORF">FHR94_001399</name>
</gene>
<feature type="transmembrane region" description="Helical" evidence="8">
    <location>
        <begin position="320"/>
        <end position="344"/>
    </location>
</feature>
<dbReference type="InterPro" id="IPR006042">
    <property type="entry name" value="Xan_ur_permease"/>
</dbReference>
<comment type="caution">
    <text evidence="9">The sequence shown here is derived from an EMBL/GenBank/DDBJ whole genome shotgun (WGS) entry which is preliminary data.</text>
</comment>
<feature type="transmembrane region" description="Helical" evidence="8">
    <location>
        <begin position="415"/>
        <end position="437"/>
    </location>
</feature>